<dbReference type="Proteomes" id="UP000028990">
    <property type="component" value="Unassembled WGS sequence"/>
</dbReference>
<accession>A0A091D1P7</accession>
<evidence type="ECO:0000313" key="3">
    <source>
        <dbReference type="Proteomes" id="UP000028990"/>
    </source>
</evidence>
<organism evidence="2 3">
    <name type="scientific">Fukomys damarensis</name>
    <name type="common">Damaraland mole rat</name>
    <name type="synonym">Cryptomys damarensis</name>
    <dbReference type="NCBI Taxonomy" id="885580"/>
    <lineage>
        <taxon>Eukaryota</taxon>
        <taxon>Metazoa</taxon>
        <taxon>Chordata</taxon>
        <taxon>Craniata</taxon>
        <taxon>Vertebrata</taxon>
        <taxon>Euteleostomi</taxon>
        <taxon>Mammalia</taxon>
        <taxon>Eutheria</taxon>
        <taxon>Euarchontoglires</taxon>
        <taxon>Glires</taxon>
        <taxon>Rodentia</taxon>
        <taxon>Hystricomorpha</taxon>
        <taxon>Bathyergidae</taxon>
        <taxon>Fukomys</taxon>
    </lineage>
</organism>
<evidence type="ECO:0000259" key="1">
    <source>
        <dbReference type="Pfam" id="PF14688"/>
    </source>
</evidence>
<dbReference type="EMBL" id="KN123659">
    <property type="protein sequence ID" value="KFO24090.1"/>
    <property type="molecule type" value="Genomic_DNA"/>
</dbReference>
<gene>
    <name evidence="2" type="ORF">H920_14545</name>
</gene>
<proteinExistence type="predicted"/>
<feature type="domain" description="DUF4461" evidence="1">
    <location>
        <begin position="1"/>
        <end position="93"/>
    </location>
</feature>
<name>A0A091D1P7_FUKDA</name>
<dbReference type="PANTHER" id="PTHR31596:SF1">
    <property type="entry name" value="T-CELL ACTIVATION INHIBITOR, MITOCHONDRIAL"/>
    <property type="match status" value="1"/>
</dbReference>
<dbReference type="InterPro" id="IPR027986">
    <property type="entry name" value="TCAIM"/>
</dbReference>
<dbReference type="PANTHER" id="PTHR31596">
    <property type="entry name" value="T-CELL ACTIVATION INHIBITOR, MITOCHONDRIAL"/>
    <property type="match status" value="1"/>
</dbReference>
<reference evidence="2 3" key="1">
    <citation type="submission" date="2013-11" db="EMBL/GenBank/DDBJ databases">
        <title>The Damaraland mole rat (Fukomys damarensis) genome and evolution of African mole rats.</title>
        <authorList>
            <person name="Gladyshev V.N."/>
            <person name="Fang X."/>
        </authorList>
    </citation>
    <scope>NUCLEOTIDE SEQUENCE [LARGE SCALE GENOMIC DNA]</scope>
    <source>
        <tissue evidence="2">Liver</tissue>
    </source>
</reference>
<dbReference type="AlphaFoldDB" id="A0A091D1P7"/>
<dbReference type="Pfam" id="PF14688">
    <property type="entry name" value="DUF4461"/>
    <property type="match status" value="1"/>
</dbReference>
<dbReference type="InterPro" id="IPR027989">
    <property type="entry name" value="DUF4461"/>
</dbReference>
<evidence type="ECO:0000313" key="2">
    <source>
        <dbReference type="EMBL" id="KFO24090.1"/>
    </source>
</evidence>
<sequence length="170" mass="19873">MDVHHHWSKFFERLPSYLDLQRKLMLLEDQISRLWGGIRVVYTEELQPVLTLEGYFSVLDVFHRRLLHSRAPFHPQSLQGLQMTLNSDRMEQLKVVEEQLIHASTEKLALVKLYKEPSVSTWQKVACSEGLTLHPQLALHVHLCMSHFYSVLQDGDLCIPWDWKDGDAVK</sequence>
<dbReference type="GO" id="GO:0005739">
    <property type="term" value="C:mitochondrion"/>
    <property type="evidence" value="ECO:0007669"/>
    <property type="project" value="TreeGrafter"/>
</dbReference>
<protein>
    <recommendedName>
        <fullName evidence="1">DUF4461 domain-containing protein</fullName>
    </recommendedName>
</protein>
<keyword evidence="3" id="KW-1185">Reference proteome</keyword>